<feature type="compositionally biased region" description="Low complexity" evidence="1">
    <location>
        <begin position="26"/>
        <end position="75"/>
    </location>
</feature>
<keyword evidence="2" id="KW-0732">Signal</keyword>
<evidence type="ECO:0000313" key="4">
    <source>
        <dbReference type="Proteomes" id="UP000824633"/>
    </source>
</evidence>
<organism evidence="3 4">
    <name type="scientific">Clostridium gelidum</name>
    <dbReference type="NCBI Taxonomy" id="704125"/>
    <lineage>
        <taxon>Bacteria</taxon>
        <taxon>Bacillati</taxon>
        <taxon>Bacillota</taxon>
        <taxon>Clostridia</taxon>
        <taxon>Eubacteriales</taxon>
        <taxon>Clostridiaceae</taxon>
        <taxon>Clostridium</taxon>
    </lineage>
</organism>
<reference evidence="4" key="1">
    <citation type="submission" date="2021-07" db="EMBL/GenBank/DDBJ databases">
        <title>Complete genome sequencing of a Clostridium isolate.</title>
        <authorList>
            <person name="Ueki A."/>
            <person name="Tonouchi A."/>
        </authorList>
    </citation>
    <scope>NUCLEOTIDE SEQUENCE [LARGE SCALE GENOMIC DNA]</scope>
    <source>
        <strain evidence="4">C5S11</strain>
    </source>
</reference>
<evidence type="ECO:0008006" key="5">
    <source>
        <dbReference type="Google" id="ProtNLM"/>
    </source>
</evidence>
<keyword evidence="4" id="KW-1185">Reference proteome</keyword>
<proteinExistence type="predicted"/>
<dbReference type="PROSITE" id="PS51257">
    <property type="entry name" value="PROKAR_LIPOPROTEIN"/>
    <property type="match status" value="1"/>
</dbReference>
<evidence type="ECO:0000256" key="2">
    <source>
        <dbReference type="SAM" id="SignalP"/>
    </source>
</evidence>
<protein>
    <recommendedName>
        <fullName evidence="5">Lipoprotein</fullName>
    </recommendedName>
</protein>
<dbReference type="RefSeq" id="WP_224038089.1">
    <property type="nucleotide sequence ID" value="NZ_AP024849.1"/>
</dbReference>
<feature type="region of interest" description="Disordered" evidence="1">
    <location>
        <begin position="23"/>
        <end position="81"/>
    </location>
</feature>
<name>A0ABN6IWU8_9CLOT</name>
<gene>
    <name evidence="3" type="ORF">psyc5s11_26820</name>
</gene>
<feature type="signal peptide" evidence="2">
    <location>
        <begin position="1"/>
        <end position="26"/>
    </location>
</feature>
<sequence length="200" mass="21812">MKRKSILVAIIIVAISLVGCSGNSKTGNNATGNPNTANNSTGNMDGNNITGNPNTANNATDNTDTTKNATGNTDNDITNSTGSINNALNYTATNFRDDFRNAGYKLEDSANTNKNYFGGKETDYLMGKDVVRVYEYNSANDLQTDVNRISQNGLTINGTDANYTRKPYYYRKGNSLIMYEGNEPAYTDHFKTMYGNTLIP</sequence>
<evidence type="ECO:0000313" key="3">
    <source>
        <dbReference type="EMBL" id="BCZ46615.1"/>
    </source>
</evidence>
<evidence type="ECO:0000256" key="1">
    <source>
        <dbReference type="SAM" id="MobiDB-lite"/>
    </source>
</evidence>
<accession>A0ABN6IWU8</accession>
<dbReference type="EMBL" id="AP024849">
    <property type="protein sequence ID" value="BCZ46615.1"/>
    <property type="molecule type" value="Genomic_DNA"/>
</dbReference>
<dbReference type="Proteomes" id="UP000824633">
    <property type="component" value="Chromosome"/>
</dbReference>
<feature type="chain" id="PRO_5045277553" description="Lipoprotein" evidence="2">
    <location>
        <begin position="27"/>
        <end position="200"/>
    </location>
</feature>